<organism evidence="1 2">
    <name type="scientific">Methylobacterium hispanicum</name>
    <dbReference type="NCBI Taxonomy" id="270350"/>
    <lineage>
        <taxon>Bacteria</taxon>
        <taxon>Pseudomonadati</taxon>
        <taxon>Pseudomonadota</taxon>
        <taxon>Alphaproteobacteria</taxon>
        <taxon>Hyphomicrobiales</taxon>
        <taxon>Methylobacteriaceae</taxon>
        <taxon>Methylobacterium</taxon>
    </lineage>
</organism>
<reference evidence="1" key="2">
    <citation type="submission" date="2021-08" db="EMBL/GenBank/DDBJ databases">
        <authorList>
            <person name="Tani A."/>
            <person name="Ola A."/>
            <person name="Ogura Y."/>
            <person name="Katsura K."/>
            <person name="Hayashi T."/>
        </authorList>
    </citation>
    <scope>NUCLEOTIDE SEQUENCE</scope>
    <source>
        <strain evidence="1">DSM 16372</strain>
    </source>
</reference>
<gene>
    <name evidence="1" type="ORF">BHAOGJBA_3144</name>
</gene>
<protein>
    <submittedName>
        <fullName evidence="1">Uncharacterized protein</fullName>
    </submittedName>
</protein>
<proteinExistence type="predicted"/>
<evidence type="ECO:0000313" key="2">
    <source>
        <dbReference type="Proteomes" id="UP001055247"/>
    </source>
</evidence>
<evidence type="ECO:0000313" key="1">
    <source>
        <dbReference type="EMBL" id="GJD89614.1"/>
    </source>
</evidence>
<name>A0AAV4ZM68_9HYPH</name>
<dbReference type="RefSeq" id="WP_066918100.1">
    <property type="nucleotide sequence ID" value="NZ_BPQO01000013.1"/>
</dbReference>
<sequence>MLEEAFKHVRYAVALRDCAQGSRIAAERQLLTVLASVHERRGRALIGAIEARKRTAGLGIRGAVR</sequence>
<dbReference type="Proteomes" id="UP001055247">
    <property type="component" value="Unassembled WGS sequence"/>
</dbReference>
<accession>A0AAV4ZM68</accession>
<keyword evidence="2" id="KW-1185">Reference proteome</keyword>
<comment type="caution">
    <text evidence="1">The sequence shown here is derived from an EMBL/GenBank/DDBJ whole genome shotgun (WGS) entry which is preliminary data.</text>
</comment>
<dbReference type="EMBL" id="BPQO01000013">
    <property type="protein sequence ID" value="GJD89614.1"/>
    <property type="molecule type" value="Genomic_DNA"/>
</dbReference>
<dbReference type="AlphaFoldDB" id="A0AAV4ZM68"/>
<reference evidence="1" key="1">
    <citation type="journal article" date="2016" name="Front. Microbiol.">
        <title>Genome Sequence of the Piezophilic, Mesophilic Sulfate-Reducing Bacterium Desulfovibrio indicus J2T.</title>
        <authorList>
            <person name="Cao J."/>
            <person name="Maignien L."/>
            <person name="Shao Z."/>
            <person name="Alain K."/>
            <person name="Jebbar M."/>
        </authorList>
    </citation>
    <scope>NUCLEOTIDE SEQUENCE</scope>
    <source>
        <strain evidence="1">DSM 16372</strain>
    </source>
</reference>